<proteinExistence type="inferred from homology"/>
<dbReference type="GO" id="GO:0003677">
    <property type="term" value="F:DNA binding"/>
    <property type="evidence" value="ECO:0007669"/>
    <property type="project" value="UniProtKB-KW"/>
</dbReference>
<dbReference type="Proteomes" id="UP000557688">
    <property type="component" value="Unassembled WGS sequence"/>
</dbReference>
<evidence type="ECO:0000313" key="5">
    <source>
        <dbReference type="Proteomes" id="UP000565205"/>
    </source>
</evidence>
<keyword evidence="4" id="KW-1185">Reference proteome</keyword>
<reference evidence="2 4" key="2">
    <citation type="submission" date="2020-08" db="EMBL/GenBank/DDBJ databases">
        <title>Genomic Encyclopedia of Type Strains, Phase III (KMG-III): the genomes of soil and plant-associated and newly described type strains.</title>
        <authorList>
            <person name="Whitman W."/>
        </authorList>
    </citation>
    <scope>NUCLEOTIDE SEQUENCE [LARGE SCALE GENOMIC DNA]</scope>
    <source>
        <strain evidence="2 4">CECT 8088</strain>
    </source>
</reference>
<dbReference type="GO" id="GO:0046872">
    <property type="term" value="F:metal ion binding"/>
    <property type="evidence" value="ECO:0007669"/>
    <property type="project" value="InterPro"/>
</dbReference>
<comment type="caution">
    <text evidence="3">The sequence shown here is derived from an EMBL/GenBank/DDBJ whole genome shotgun (WGS) entry which is preliminary data.</text>
</comment>
<dbReference type="InterPro" id="IPR038390">
    <property type="entry name" value="Metal_Tscrpt_repr_sf"/>
</dbReference>
<gene>
    <name evidence="2" type="ORF">FHR90_002986</name>
    <name evidence="3" type="ORF">HUK83_11190</name>
</gene>
<dbReference type="Proteomes" id="UP000565205">
    <property type="component" value="Unassembled WGS sequence"/>
</dbReference>
<evidence type="ECO:0000256" key="1">
    <source>
        <dbReference type="ARBA" id="ARBA00005260"/>
    </source>
</evidence>
<name>A0A850NMU2_9PROT</name>
<evidence type="ECO:0000313" key="4">
    <source>
        <dbReference type="Proteomes" id="UP000557688"/>
    </source>
</evidence>
<evidence type="ECO:0000313" key="3">
    <source>
        <dbReference type="EMBL" id="NVN30893.1"/>
    </source>
</evidence>
<protein>
    <submittedName>
        <fullName evidence="2">DNA-binding FrmR family transcriptional regulator</fullName>
    </submittedName>
    <submittedName>
        <fullName evidence="3">Metal-sensitive transcriptional regulator</fullName>
    </submittedName>
</protein>
<reference evidence="3 5" key="1">
    <citation type="submission" date="2020-06" db="EMBL/GenBank/DDBJ databases">
        <title>Description of novel acetic acid bacteria.</title>
        <authorList>
            <person name="Sombolestani A."/>
        </authorList>
    </citation>
    <scope>NUCLEOTIDE SEQUENCE [LARGE SCALE GENOMIC DNA]</scope>
    <source>
        <strain evidence="3 5">LMG 26838</strain>
    </source>
</reference>
<dbReference type="CDD" id="cd10148">
    <property type="entry name" value="CsoR-like_DUF156"/>
    <property type="match status" value="1"/>
</dbReference>
<accession>A0A850NMU2</accession>
<dbReference type="Pfam" id="PF02583">
    <property type="entry name" value="Trns_repr_metal"/>
    <property type="match status" value="1"/>
</dbReference>
<dbReference type="EMBL" id="JABXXQ010000241">
    <property type="protein sequence ID" value="NVN30893.1"/>
    <property type="molecule type" value="Genomic_DNA"/>
</dbReference>
<dbReference type="RefSeq" id="WP_176624798.1">
    <property type="nucleotide sequence ID" value="NZ_JABXXQ010000241.1"/>
</dbReference>
<dbReference type="Gene3D" id="1.20.58.1000">
    <property type="entry name" value="Metal-sensitive repressor, helix protomer"/>
    <property type="match status" value="1"/>
</dbReference>
<sequence>MKRQLDRDGRVLLERTPDERAPILRRLRLAEGQIRGLIEMVEADRYCGDELQQLAAVRAALREVSVVLATQHMEAAALHALESGEREPVLKDMMTVLRRALGQ</sequence>
<dbReference type="EMBL" id="JACHXV010000019">
    <property type="protein sequence ID" value="MBB3175136.1"/>
    <property type="molecule type" value="Genomic_DNA"/>
</dbReference>
<dbReference type="InterPro" id="IPR003735">
    <property type="entry name" value="Metal_Tscrpt_repr"/>
</dbReference>
<dbReference type="GO" id="GO:0045892">
    <property type="term" value="P:negative regulation of DNA-templated transcription"/>
    <property type="evidence" value="ECO:0007669"/>
    <property type="project" value="UniProtKB-ARBA"/>
</dbReference>
<dbReference type="AlphaFoldDB" id="A0A850NMU2"/>
<evidence type="ECO:0000313" key="2">
    <source>
        <dbReference type="EMBL" id="MBB3175136.1"/>
    </source>
</evidence>
<organism evidence="3 5">
    <name type="scientific">Endobacter medicaginis</name>
    <dbReference type="NCBI Taxonomy" id="1181271"/>
    <lineage>
        <taxon>Bacteria</taxon>
        <taxon>Pseudomonadati</taxon>
        <taxon>Pseudomonadota</taxon>
        <taxon>Alphaproteobacteria</taxon>
        <taxon>Acetobacterales</taxon>
        <taxon>Acetobacteraceae</taxon>
        <taxon>Endobacter</taxon>
    </lineage>
</organism>
<keyword evidence="2" id="KW-0238">DNA-binding</keyword>
<comment type="similarity">
    <text evidence="1">Belongs to the FrmR/RcnR family.</text>
</comment>
<dbReference type="PANTHER" id="PTHR33677">
    <property type="entry name" value="TRANSCRIPTIONAL REPRESSOR FRMR-RELATED"/>
    <property type="match status" value="1"/>
</dbReference>